<dbReference type="InterPro" id="IPR000172">
    <property type="entry name" value="GMC_OxRdtase_N"/>
</dbReference>
<dbReference type="InterPro" id="IPR036188">
    <property type="entry name" value="FAD/NAD-bd_sf"/>
</dbReference>
<reference evidence="6 7" key="1">
    <citation type="submission" date="2024-02" db="EMBL/GenBank/DDBJ databases">
        <authorList>
            <person name="Chen Y."/>
            <person name="Shah S."/>
            <person name="Dougan E. K."/>
            <person name="Thang M."/>
            <person name="Chan C."/>
        </authorList>
    </citation>
    <scope>NUCLEOTIDE SEQUENCE [LARGE SCALE GENOMIC DNA]</scope>
</reference>
<dbReference type="SUPFAM" id="SSF53474">
    <property type="entry name" value="alpha/beta-Hydrolases"/>
    <property type="match status" value="1"/>
</dbReference>
<organism evidence="6 7">
    <name type="scientific">Durusdinium trenchii</name>
    <dbReference type="NCBI Taxonomy" id="1381693"/>
    <lineage>
        <taxon>Eukaryota</taxon>
        <taxon>Sar</taxon>
        <taxon>Alveolata</taxon>
        <taxon>Dinophyceae</taxon>
        <taxon>Suessiales</taxon>
        <taxon>Symbiodiniaceae</taxon>
        <taxon>Durusdinium</taxon>
    </lineage>
</organism>
<protein>
    <submittedName>
        <fullName evidence="6">4-pyridoxate dehydrogenase (4-pyridoxic acid dehydrogenase) (4-PADH)</fullName>
    </submittedName>
</protein>
<dbReference type="InterPro" id="IPR029058">
    <property type="entry name" value="AB_hydrolase_fold"/>
</dbReference>
<evidence type="ECO:0000313" key="6">
    <source>
        <dbReference type="EMBL" id="CAK9082902.1"/>
    </source>
</evidence>
<keyword evidence="3" id="KW-0285">Flavoprotein</keyword>
<comment type="similarity">
    <text evidence="2">Belongs to the GMC oxidoreductase family.</text>
</comment>
<evidence type="ECO:0000259" key="5">
    <source>
        <dbReference type="PROSITE" id="PS00624"/>
    </source>
</evidence>
<accession>A0ABP0Q3R8</accession>
<dbReference type="Pfam" id="PF00732">
    <property type="entry name" value="GMC_oxred_N"/>
    <property type="match status" value="1"/>
</dbReference>
<dbReference type="InterPro" id="IPR000073">
    <property type="entry name" value="AB_hydrolase_1"/>
</dbReference>
<comment type="cofactor">
    <cofactor evidence="1">
        <name>FAD</name>
        <dbReference type="ChEBI" id="CHEBI:57692"/>
    </cofactor>
</comment>
<dbReference type="EMBL" id="CAXAMM010039016">
    <property type="protein sequence ID" value="CAK9082902.1"/>
    <property type="molecule type" value="Genomic_DNA"/>
</dbReference>
<dbReference type="Gene3D" id="3.50.50.60">
    <property type="entry name" value="FAD/NAD(P)-binding domain"/>
    <property type="match status" value="1"/>
</dbReference>
<dbReference type="SUPFAM" id="SSF51905">
    <property type="entry name" value="FAD/NAD(P)-binding domain"/>
    <property type="match status" value="1"/>
</dbReference>
<evidence type="ECO:0000256" key="1">
    <source>
        <dbReference type="ARBA" id="ARBA00001974"/>
    </source>
</evidence>
<dbReference type="Gene3D" id="3.40.50.1820">
    <property type="entry name" value="alpha/beta hydrolase"/>
    <property type="match status" value="1"/>
</dbReference>
<evidence type="ECO:0000313" key="7">
    <source>
        <dbReference type="Proteomes" id="UP001642464"/>
    </source>
</evidence>
<feature type="domain" description="Glucose-methanol-choline oxidoreductase N-terminal" evidence="5">
    <location>
        <begin position="705"/>
        <end position="719"/>
    </location>
</feature>
<dbReference type="Pfam" id="PF05199">
    <property type="entry name" value="GMC_oxred_C"/>
    <property type="match status" value="1"/>
</dbReference>
<dbReference type="PANTHER" id="PTHR11552">
    <property type="entry name" value="GLUCOSE-METHANOL-CHOLINE GMC OXIDOREDUCTASE"/>
    <property type="match status" value="1"/>
</dbReference>
<dbReference type="Pfam" id="PF00561">
    <property type="entry name" value="Abhydrolase_1"/>
    <property type="match status" value="1"/>
</dbReference>
<dbReference type="SUPFAM" id="SSF54373">
    <property type="entry name" value="FAD-linked reductases, C-terminal domain"/>
    <property type="match status" value="1"/>
</dbReference>
<evidence type="ECO:0000256" key="2">
    <source>
        <dbReference type="ARBA" id="ARBA00010790"/>
    </source>
</evidence>
<dbReference type="Proteomes" id="UP001642464">
    <property type="component" value="Unassembled WGS sequence"/>
</dbReference>
<dbReference type="InterPro" id="IPR012132">
    <property type="entry name" value="GMC_OxRdtase"/>
</dbReference>
<gene>
    <name evidence="6" type="ORF">SCF082_LOCUS39377</name>
</gene>
<dbReference type="InterPro" id="IPR007867">
    <property type="entry name" value="GMC_OxRtase_C"/>
</dbReference>
<evidence type="ECO:0000256" key="3">
    <source>
        <dbReference type="ARBA" id="ARBA00022630"/>
    </source>
</evidence>
<keyword evidence="4" id="KW-0274">FAD</keyword>
<sequence length="1024" mass="113480">MSEQLTSSSWFWRFTDVYDMLWKMVIRPPRDLYTEDELGPDKFRLGKTVFLRKDLELTSSRGQLKCSHFHPAKGASEARPCVVYLHGNCSSRLEAFDALPVLLPQNVTVFSMDLSGSGRSDGEYISLGYHEEQDLRTCLEYLRQLPTVSSIGLWGRSMGASTSILRAAEDSKIAACVLDSAFKDLKTVAEELVGKGRFPWPAFLTGWAFDMVRNEVSNRANFDILELSPISRAPKAGCPGFFGVASDDTFVLPHHTQALHNAWGGDKHFRVFEGGHNGVRPMWFLEEAADFLAKELRDWSQAVQELQHEMDESGEPRKSDSVPDTCDDLFDVGLGLSSASREPKRDGTSEDVLGLQTGSSQGFRAAAVPPLQASYPTPMSMPEGLTILEQLTFLGFDMHPAELQPWLSTLRHPGTAPQRALCFNPSLRVTDFEERFVGTKSSLKHSYDFIVVGSGSSGCACAARLAQTGASVLLIEAGGEAHRCALTQTARNAFRCWQSEIDWGFRTTPQQHLLPRGRVLDLERGKTTGGSSAINYNLWVHGAPQDFDRWAEQYGCKGWSYKEVLPHFKSIEKVTGSYGDSRGKEGPVAVAELFPPLPEVEDFIKACEEHADAQRTLDYNAGQLSGVAPVQLCTNGSGGGRQDCFSVFVEPLLREFPTFQVASESFCRKVLLEQSNLQARGVELELRTGEILQIQCRKEVILSAGALLSPQLLMLSGIGDEHHLRKHGIECLRHLPAVGRNLSDHAIIPVLAQMTEGSKFLGNRVRNSCGTHGVYFWQSNIGKSREERLGRSMGSDLETIFNSRIELSLYPKVTVHELGGFLSKWIADYRSSFFCRFLADLAVQWGHFMESTSHGNEAFARSLELMTISNHPQSRGSVSLQSSDPHVLPVVDPNYFSEKEDVDAMVEAFRRMMRIFAAPSFAKYLEKFHPSTPRADAGEAEISDYVRSSSRTTWHYSCTTRMGITEKDSVCDPEGRVHGVKNLRVADAGLMPEVVSGNTHAACVMIGDRVGFLIASEHSMGKGR</sequence>
<evidence type="ECO:0000256" key="4">
    <source>
        <dbReference type="ARBA" id="ARBA00022827"/>
    </source>
</evidence>
<comment type="caution">
    <text evidence="6">The sequence shown here is derived from an EMBL/GenBank/DDBJ whole genome shotgun (WGS) entry which is preliminary data.</text>
</comment>
<proteinExistence type="inferred from homology"/>
<name>A0ABP0Q3R8_9DINO</name>
<keyword evidence="7" id="KW-1185">Reference proteome</keyword>
<dbReference type="Gene3D" id="3.30.560.10">
    <property type="entry name" value="Glucose Oxidase, domain 3"/>
    <property type="match status" value="1"/>
</dbReference>
<dbReference type="PROSITE" id="PS00624">
    <property type="entry name" value="GMC_OXRED_2"/>
    <property type="match status" value="1"/>
</dbReference>
<dbReference type="PANTHER" id="PTHR11552:SF147">
    <property type="entry name" value="CHOLINE DEHYDROGENASE, MITOCHONDRIAL"/>
    <property type="match status" value="1"/>
</dbReference>